<feature type="transmembrane region" description="Helical" evidence="6">
    <location>
        <begin position="33"/>
        <end position="54"/>
    </location>
</feature>
<feature type="transmembrane region" description="Helical" evidence="6">
    <location>
        <begin position="89"/>
        <end position="108"/>
    </location>
</feature>
<feature type="domain" description="Glycine transporter" evidence="7">
    <location>
        <begin position="9"/>
        <end position="83"/>
    </location>
</feature>
<dbReference type="GO" id="GO:0005886">
    <property type="term" value="C:plasma membrane"/>
    <property type="evidence" value="ECO:0007669"/>
    <property type="project" value="UniProtKB-SubCell"/>
</dbReference>
<gene>
    <name evidence="8" type="ORF">UFOPK2169_01158</name>
</gene>
<feature type="domain" description="Glycine transporter" evidence="7">
    <location>
        <begin position="95"/>
        <end position="167"/>
    </location>
</feature>
<evidence type="ECO:0000256" key="1">
    <source>
        <dbReference type="ARBA" id="ARBA00004651"/>
    </source>
</evidence>
<evidence type="ECO:0000256" key="2">
    <source>
        <dbReference type="ARBA" id="ARBA00022475"/>
    </source>
</evidence>
<evidence type="ECO:0000256" key="3">
    <source>
        <dbReference type="ARBA" id="ARBA00022692"/>
    </source>
</evidence>
<dbReference type="PANTHER" id="PTHR30506:SF3">
    <property type="entry name" value="UPF0126 INNER MEMBRANE PROTEIN YADS-RELATED"/>
    <property type="match status" value="1"/>
</dbReference>
<keyword evidence="2" id="KW-1003">Cell membrane</keyword>
<feature type="transmembrane region" description="Helical" evidence="6">
    <location>
        <begin position="175"/>
        <end position="191"/>
    </location>
</feature>
<keyword evidence="4 6" id="KW-1133">Transmembrane helix</keyword>
<evidence type="ECO:0000256" key="4">
    <source>
        <dbReference type="ARBA" id="ARBA00022989"/>
    </source>
</evidence>
<sequence>MSTATLLLVLDIVGIAVFAVSGALAAVDKKLDIFGVIFLAVATALGGGFIRDALLGATPAAALTDWRYLATPAIAGLVVFFVHPSVARWSRLFLLVDAAGLGLFAVAGTRKAIDFGVGPLGSSAIGILTAIGGGIIRDILVREIPHVLHREIYATAALLATIVVVIGDRLSLNDVVVAILAICVAFSLRVVSRWKNWAAPTAKAVNLE</sequence>
<evidence type="ECO:0000313" key="8">
    <source>
        <dbReference type="EMBL" id="CAB4657287.1"/>
    </source>
</evidence>
<organism evidence="8">
    <name type="scientific">freshwater metagenome</name>
    <dbReference type="NCBI Taxonomy" id="449393"/>
    <lineage>
        <taxon>unclassified sequences</taxon>
        <taxon>metagenomes</taxon>
        <taxon>ecological metagenomes</taxon>
    </lineage>
</organism>
<dbReference type="Pfam" id="PF03458">
    <property type="entry name" value="Gly_transporter"/>
    <property type="match status" value="2"/>
</dbReference>
<name>A0A6J6L5I6_9ZZZZ</name>
<evidence type="ECO:0000256" key="5">
    <source>
        <dbReference type="ARBA" id="ARBA00023136"/>
    </source>
</evidence>
<dbReference type="PANTHER" id="PTHR30506">
    <property type="entry name" value="INNER MEMBRANE PROTEIN"/>
    <property type="match status" value="1"/>
</dbReference>
<proteinExistence type="predicted"/>
<feature type="transmembrane region" description="Helical" evidence="6">
    <location>
        <begin position="152"/>
        <end position="169"/>
    </location>
</feature>
<reference evidence="8" key="1">
    <citation type="submission" date="2020-05" db="EMBL/GenBank/DDBJ databases">
        <authorList>
            <person name="Chiriac C."/>
            <person name="Salcher M."/>
            <person name="Ghai R."/>
            <person name="Kavagutti S V."/>
        </authorList>
    </citation>
    <scope>NUCLEOTIDE SEQUENCE</scope>
</reference>
<keyword evidence="3 6" id="KW-0812">Transmembrane</keyword>
<dbReference type="AlphaFoldDB" id="A0A6J6L5I6"/>
<feature type="transmembrane region" description="Helical" evidence="6">
    <location>
        <begin position="6"/>
        <end position="26"/>
    </location>
</feature>
<evidence type="ECO:0000259" key="7">
    <source>
        <dbReference type="Pfam" id="PF03458"/>
    </source>
</evidence>
<dbReference type="EMBL" id="CAEZWE010000048">
    <property type="protein sequence ID" value="CAB4657287.1"/>
    <property type="molecule type" value="Genomic_DNA"/>
</dbReference>
<keyword evidence="5 6" id="KW-0472">Membrane</keyword>
<evidence type="ECO:0000256" key="6">
    <source>
        <dbReference type="SAM" id="Phobius"/>
    </source>
</evidence>
<accession>A0A6J6L5I6</accession>
<dbReference type="InterPro" id="IPR005115">
    <property type="entry name" value="Gly_transporter"/>
</dbReference>
<protein>
    <submittedName>
        <fullName evidence="8">Unannotated protein</fullName>
    </submittedName>
</protein>
<feature type="transmembrane region" description="Helical" evidence="6">
    <location>
        <begin position="120"/>
        <end position="140"/>
    </location>
</feature>
<comment type="subcellular location">
    <subcellularLocation>
        <location evidence="1">Cell membrane</location>
        <topology evidence="1">Multi-pass membrane protein</topology>
    </subcellularLocation>
</comment>
<feature type="transmembrane region" description="Helical" evidence="6">
    <location>
        <begin position="66"/>
        <end position="82"/>
    </location>
</feature>